<comment type="caution">
    <text evidence="2">The sequence shown here is derived from an EMBL/GenBank/DDBJ whole genome shotgun (WGS) entry which is preliminary data.</text>
</comment>
<evidence type="ECO:0000313" key="3">
    <source>
        <dbReference type="Proteomes" id="UP001176521"/>
    </source>
</evidence>
<dbReference type="GO" id="GO:0005829">
    <property type="term" value="C:cytosol"/>
    <property type="evidence" value="ECO:0007669"/>
    <property type="project" value="TreeGrafter"/>
</dbReference>
<evidence type="ECO:0000256" key="1">
    <source>
        <dbReference type="SAM" id="MobiDB-lite"/>
    </source>
</evidence>
<proteinExistence type="predicted"/>
<protein>
    <recommendedName>
        <fullName evidence="4">Tetratricopeptide repeat protein 39B</fullName>
    </recommendedName>
</protein>
<dbReference type="InterPro" id="IPR011990">
    <property type="entry name" value="TPR-like_helical_dom_sf"/>
</dbReference>
<dbReference type="AlphaFoldDB" id="A0AAN6GAE4"/>
<feature type="region of interest" description="Disordered" evidence="1">
    <location>
        <begin position="65"/>
        <end position="91"/>
    </location>
</feature>
<evidence type="ECO:0008006" key="4">
    <source>
        <dbReference type="Google" id="ProtNLM"/>
    </source>
</evidence>
<dbReference type="PANTHER" id="PTHR31859:SF1">
    <property type="entry name" value="TETRATRICOPEPTIDE REPEAT PROTEIN 39C"/>
    <property type="match status" value="1"/>
</dbReference>
<dbReference type="Proteomes" id="UP001176521">
    <property type="component" value="Unassembled WGS sequence"/>
</dbReference>
<reference evidence="2" key="1">
    <citation type="journal article" date="2023" name="PhytoFront">
        <title>Draft Genome Resources of Seven Strains of Tilletia horrida, Causal Agent of Kernel Smut of Rice.</title>
        <authorList>
            <person name="Khanal S."/>
            <person name="Antony Babu S."/>
            <person name="Zhou X.G."/>
        </authorList>
    </citation>
    <scope>NUCLEOTIDE SEQUENCE</scope>
    <source>
        <strain evidence="2">TX3</strain>
    </source>
</reference>
<dbReference type="Pfam" id="PF10300">
    <property type="entry name" value="Iml2-TPR_39"/>
    <property type="match status" value="1"/>
</dbReference>
<dbReference type="EMBL" id="JAPDMQ010000237">
    <property type="protein sequence ID" value="KAK0529643.1"/>
    <property type="molecule type" value="Genomic_DNA"/>
</dbReference>
<dbReference type="PANTHER" id="PTHR31859">
    <property type="entry name" value="TETRATRICOPEPTIDE REPEAT PROTEIN 39 FAMILY MEMBER"/>
    <property type="match status" value="1"/>
</dbReference>
<name>A0AAN6GAE4_9BASI</name>
<accession>A0AAN6GAE4</accession>
<keyword evidence="3" id="KW-1185">Reference proteome</keyword>
<dbReference type="InterPro" id="IPR019412">
    <property type="entry name" value="IML2/TPR_39"/>
</dbReference>
<dbReference type="SUPFAM" id="SSF48452">
    <property type="entry name" value="TPR-like"/>
    <property type="match status" value="1"/>
</dbReference>
<gene>
    <name evidence="2" type="ORF">OC842_004173</name>
</gene>
<feature type="compositionally biased region" description="Polar residues" evidence="1">
    <location>
        <begin position="112"/>
        <end position="122"/>
    </location>
</feature>
<feature type="compositionally biased region" description="Acidic residues" evidence="1">
    <location>
        <begin position="81"/>
        <end position="91"/>
    </location>
</feature>
<organism evidence="2 3">
    <name type="scientific">Tilletia horrida</name>
    <dbReference type="NCBI Taxonomy" id="155126"/>
    <lineage>
        <taxon>Eukaryota</taxon>
        <taxon>Fungi</taxon>
        <taxon>Dikarya</taxon>
        <taxon>Basidiomycota</taxon>
        <taxon>Ustilaginomycotina</taxon>
        <taxon>Exobasidiomycetes</taxon>
        <taxon>Tilletiales</taxon>
        <taxon>Tilletiaceae</taxon>
        <taxon>Tilletia</taxon>
    </lineage>
</organism>
<dbReference type="GO" id="GO:0005741">
    <property type="term" value="C:mitochondrial outer membrane"/>
    <property type="evidence" value="ECO:0007669"/>
    <property type="project" value="TreeGrafter"/>
</dbReference>
<evidence type="ECO:0000313" key="2">
    <source>
        <dbReference type="EMBL" id="KAK0529643.1"/>
    </source>
</evidence>
<sequence>MASKNSILANMAQPTTDNQALDSQVVSNTDAVLKANGAAAANGNGNGNGIHIDTATAALSQASISGDQPHTFKPQDPDAPMPEETEEEVEEHIDPNHIYYHVRAEDEPVTPVTPNVDSQPEPSSLAAPTNGDAAKSNASFDHHHHQSIEEQANGETTRKAKEKSARAAKLKFDDVKQDENQLNEDLQTCHKALHLFLNSRMIEAERILEEHADRRLYYALGLSVISVIKGFMTFEPEDLAVAISYCKDSLAIAQLLRKPTSAIGNLGRFVRGTGQSPQAMHGMTKVQRHAELVFAESLLLKAITGIVYSGDVFAFVSEALNLRNAYGIYRSFEKYLDWADQKHMQGTGLAHDPTIDADFRSGVYLGVGLIGVILGLLPSKLLKIMDVFGYGGNTAVGLETLALAGKWSPDPKRVKPEIGMAEEGVRRAICDMSILLYHLVISTFLPVPHVNITYADKILHYHLERYPKGIFFLYFSGRLYSTQSLNEKAIQQFTAARDVQKEYVQLRHICVWDMSLCHLSLGNWKGAQEQFDVLLKESNWSKAVYNFAVGATRWQSGDESDEAGATIIKTTSLMQRIAGKSIPLEKFASRKSKKFKLQGRLLTPAMELGYVFHTFSNASRKSLLEVHLPEISRALQHITTTEPHDYQGGAQAHLEDLCLAHFIRGVILRFIAQPEPHAKVNPATSPIPKSEAEDQALLSFQTVLSNGSKIMLDHWLIYFSHYEMGRLYHGAGQIEKAKEQFNLILSGKQLEDKGRKGKYSLQNMCLLRSNGVLRTIEGN</sequence>
<feature type="region of interest" description="Disordered" evidence="1">
    <location>
        <begin position="109"/>
        <end position="163"/>
    </location>
</feature>
<dbReference type="GO" id="GO:0005634">
    <property type="term" value="C:nucleus"/>
    <property type="evidence" value="ECO:0007669"/>
    <property type="project" value="TreeGrafter"/>
</dbReference>